<dbReference type="PROSITE" id="PS50020">
    <property type="entry name" value="WW_DOMAIN_2"/>
    <property type="match status" value="2"/>
</dbReference>
<protein>
    <recommendedName>
        <fullName evidence="11">WW domain-containing protein</fullName>
    </recommendedName>
</protein>
<dbReference type="InterPro" id="IPR036020">
    <property type="entry name" value="WW_dom_sf"/>
</dbReference>
<dbReference type="AlphaFoldDB" id="A0A813VCJ6"/>
<sequence>MSKISSSSYIIDDDQNRFAMDFLFAQLNTGNGTTSKPYSDRNLPASFFRQPSAHIPTKDQHAQHTKNQRSLPGSSAKATKGNDSHAHSRTISDSAVLNGQVAMSSNLSQNHWHSTALPLPDGWEEKLTDNGQIFYIDHFTRSTTWNDPRPNHYAKFRSYCASLQLPDDYVQKTDGHGRVYFMNVKTKQTSLVDPRPTYYHSLMTKRFDVPSVTVPQTEENLAEKLTTIAKERQALQQRTQELERLEAELQEKMLRSHGMNNLIATNHTTVQSLPVGSLAHKRYESTDSGLGNDYNDSNELFDTVSNFSDNHLFPDSTDFRSSPMDTHCAGQTPHSTSVANSCQMNTKAHQSMQQWSSSTRF</sequence>
<evidence type="ECO:0000259" key="11">
    <source>
        <dbReference type="PROSITE" id="PS50020"/>
    </source>
</evidence>
<evidence type="ECO:0000313" key="13">
    <source>
        <dbReference type="EMBL" id="CAF1022701.1"/>
    </source>
</evidence>
<dbReference type="InterPro" id="IPR001202">
    <property type="entry name" value="WW_dom"/>
</dbReference>
<keyword evidence="14" id="KW-1185">Reference proteome</keyword>
<feature type="domain" description="WW" evidence="11">
    <location>
        <begin position="163"/>
        <end position="196"/>
    </location>
</feature>
<dbReference type="GO" id="GO:0045944">
    <property type="term" value="P:positive regulation of transcription by RNA polymerase II"/>
    <property type="evidence" value="ECO:0007669"/>
    <property type="project" value="TreeGrafter"/>
</dbReference>
<dbReference type="SMART" id="SM00456">
    <property type="entry name" value="WW"/>
    <property type="match status" value="2"/>
</dbReference>
<evidence type="ECO:0000256" key="5">
    <source>
        <dbReference type="ARBA" id="ARBA00023159"/>
    </source>
</evidence>
<keyword evidence="6" id="KW-0804">Transcription</keyword>
<organism evidence="12 15">
    <name type="scientific">Adineta ricciae</name>
    <name type="common">Rotifer</name>
    <dbReference type="NCBI Taxonomy" id="249248"/>
    <lineage>
        <taxon>Eukaryota</taxon>
        <taxon>Metazoa</taxon>
        <taxon>Spiralia</taxon>
        <taxon>Gnathifera</taxon>
        <taxon>Rotifera</taxon>
        <taxon>Eurotatoria</taxon>
        <taxon>Bdelloidea</taxon>
        <taxon>Adinetida</taxon>
        <taxon>Adinetidae</taxon>
        <taxon>Adineta</taxon>
    </lineage>
</organism>
<keyword evidence="5" id="KW-0010">Activator</keyword>
<reference evidence="12" key="1">
    <citation type="submission" date="2021-02" db="EMBL/GenBank/DDBJ databases">
        <authorList>
            <person name="Nowell W R."/>
        </authorList>
    </citation>
    <scope>NUCLEOTIDE SEQUENCE</scope>
</reference>
<proteinExistence type="inferred from homology"/>
<feature type="compositionally biased region" description="Polar residues" evidence="10">
    <location>
        <begin position="332"/>
        <end position="361"/>
    </location>
</feature>
<evidence type="ECO:0000256" key="4">
    <source>
        <dbReference type="ARBA" id="ARBA00023015"/>
    </source>
</evidence>
<dbReference type="SUPFAM" id="SSF51045">
    <property type="entry name" value="WW domain"/>
    <property type="match status" value="2"/>
</dbReference>
<dbReference type="CDD" id="cd00201">
    <property type="entry name" value="WW"/>
    <property type="match status" value="2"/>
</dbReference>
<feature type="domain" description="WW" evidence="11">
    <location>
        <begin position="117"/>
        <end position="150"/>
    </location>
</feature>
<evidence type="ECO:0000256" key="2">
    <source>
        <dbReference type="ARBA" id="ARBA00004496"/>
    </source>
</evidence>
<comment type="similarity">
    <text evidence="8">Belongs to the YAP1 family.</text>
</comment>
<feature type="coiled-coil region" evidence="9">
    <location>
        <begin position="218"/>
        <end position="262"/>
    </location>
</feature>
<evidence type="ECO:0000256" key="3">
    <source>
        <dbReference type="ARBA" id="ARBA00022490"/>
    </source>
</evidence>
<dbReference type="EMBL" id="CAJNOR010000857">
    <property type="protein sequence ID" value="CAF1022701.1"/>
    <property type="molecule type" value="Genomic_DNA"/>
</dbReference>
<comment type="caution">
    <text evidence="12">The sequence shown here is derived from an EMBL/GenBank/DDBJ whole genome shotgun (WGS) entry which is preliminary data.</text>
</comment>
<accession>A0A813VCJ6</accession>
<evidence type="ECO:0000313" key="12">
    <source>
        <dbReference type="EMBL" id="CAF0835553.1"/>
    </source>
</evidence>
<keyword evidence="7" id="KW-0539">Nucleus</keyword>
<dbReference type="InterPro" id="IPR051583">
    <property type="entry name" value="YAP1"/>
</dbReference>
<evidence type="ECO:0000256" key="10">
    <source>
        <dbReference type="SAM" id="MobiDB-lite"/>
    </source>
</evidence>
<dbReference type="Pfam" id="PF00397">
    <property type="entry name" value="WW"/>
    <property type="match status" value="1"/>
</dbReference>
<dbReference type="PANTHER" id="PTHR17616">
    <property type="entry name" value="YES-ASSOCIATED PROTEIN YAP1 FAMILY MEMBER"/>
    <property type="match status" value="1"/>
</dbReference>
<evidence type="ECO:0000256" key="1">
    <source>
        <dbReference type="ARBA" id="ARBA00004123"/>
    </source>
</evidence>
<dbReference type="PANTHER" id="PTHR17616:SF8">
    <property type="entry name" value="TRANSCRIPTIONAL COACTIVATOR YORKIE"/>
    <property type="match status" value="1"/>
</dbReference>
<keyword evidence="3" id="KW-0963">Cytoplasm</keyword>
<dbReference type="Gene3D" id="2.20.70.10">
    <property type="match status" value="2"/>
</dbReference>
<evidence type="ECO:0000256" key="7">
    <source>
        <dbReference type="ARBA" id="ARBA00023242"/>
    </source>
</evidence>
<evidence type="ECO:0000256" key="6">
    <source>
        <dbReference type="ARBA" id="ARBA00023163"/>
    </source>
</evidence>
<feature type="region of interest" description="Disordered" evidence="10">
    <location>
        <begin position="323"/>
        <end position="361"/>
    </location>
</feature>
<feature type="region of interest" description="Disordered" evidence="10">
    <location>
        <begin position="55"/>
        <end position="89"/>
    </location>
</feature>
<evidence type="ECO:0000313" key="14">
    <source>
        <dbReference type="Proteomes" id="UP000663828"/>
    </source>
</evidence>
<dbReference type="Pfam" id="PF15238">
    <property type="entry name" value="TEADIR3"/>
    <property type="match status" value="1"/>
</dbReference>
<dbReference type="GO" id="GO:0035329">
    <property type="term" value="P:hippo signaling"/>
    <property type="evidence" value="ECO:0007669"/>
    <property type="project" value="TreeGrafter"/>
</dbReference>
<feature type="compositionally biased region" description="Polar residues" evidence="10">
    <location>
        <begin position="68"/>
        <end position="77"/>
    </location>
</feature>
<dbReference type="InterPro" id="IPR053819">
    <property type="entry name" value="TEADIR3_omega_loop"/>
</dbReference>
<evidence type="ECO:0000256" key="9">
    <source>
        <dbReference type="SAM" id="Coils"/>
    </source>
</evidence>
<dbReference type="GO" id="GO:0005737">
    <property type="term" value="C:cytoplasm"/>
    <property type="evidence" value="ECO:0007669"/>
    <property type="project" value="UniProtKB-SubCell"/>
</dbReference>
<evidence type="ECO:0000256" key="8">
    <source>
        <dbReference type="ARBA" id="ARBA00038057"/>
    </source>
</evidence>
<keyword evidence="9" id="KW-0175">Coiled coil</keyword>
<dbReference type="PROSITE" id="PS01159">
    <property type="entry name" value="WW_DOMAIN_1"/>
    <property type="match status" value="1"/>
</dbReference>
<name>A0A813VCJ6_ADIRI</name>
<dbReference type="Proteomes" id="UP000663852">
    <property type="component" value="Unassembled WGS sequence"/>
</dbReference>
<comment type="subcellular location">
    <subcellularLocation>
        <location evidence="2">Cytoplasm</location>
    </subcellularLocation>
    <subcellularLocation>
        <location evidence="1">Nucleus</location>
    </subcellularLocation>
</comment>
<keyword evidence="4" id="KW-0805">Transcription regulation</keyword>
<dbReference type="OrthoDB" id="3045089at2759"/>
<gene>
    <name evidence="12" type="ORF">EDS130_LOCUS6567</name>
    <name evidence="13" type="ORF">XAT740_LOCUS14321</name>
</gene>
<dbReference type="EMBL" id="CAJNOJ010000019">
    <property type="protein sequence ID" value="CAF0835553.1"/>
    <property type="molecule type" value="Genomic_DNA"/>
</dbReference>
<dbReference type="Proteomes" id="UP000663828">
    <property type="component" value="Unassembled WGS sequence"/>
</dbReference>
<evidence type="ECO:0000313" key="15">
    <source>
        <dbReference type="Proteomes" id="UP000663852"/>
    </source>
</evidence>
<dbReference type="GO" id="GO:0003713">
    <property type="term" value="F:transcription coactivator activity"/>
    <property type="evidence" value="ECO:0007669"/>
    <property type="project" value="TreeGrafter"/>
</dbReference>
<dbReference type="GO" id="GO:0005634">
    <property type="term" value="C:nucleus"/>
    <property type="evidence" value="ECO:0007669"/>
    <property type="project" value="UniProtKB-SubCell"/>
</dbReference>